<feature type="signal peptide" evidence="1">
    <location>
        <begin position="1"/>
        <end position="23"/>
    </location>
</feature>
<protein>
    <submittedName>
        <fullName evidence="2">Uncharacterized protein</fullName>
    </submittedName>
</protein>
<evidence type="ECO:0000313" key="3">
    <source>
        <dbReference type="Proteomes" id="UP001652504"/>
    </source>
</evidence>
<keyword evidence="3" id="KW-1185">Reference proteome</keyword>
<keyword evidence="1" id="KW-0732">Signal</keyword>
<feature type="chain" id="PRO_5047490590" evidence="1">
    <location>
        <begin position="24"/>
        <end position="47"/>
    </location>
</feature>
<dbReference type="RefSeq" id="WP_263711626.1">
    <property type="nucleotide sequence ID" value="NZ_JAOWKX010000003.1"/>
</dbReference>
<comment type="caution">
    <text evidence="2">The sequence shown here is derived from an EMBL/GenBank/DDBJ whole genome shotgun (WGS) entry which is preliminary data.</text>
</comment>
<gene>
    <name evidence="2" type="ORF">OE749_06720</name>
</gene>
<accession>A0ABT3A6R8</accession>
<dbReference type="Proteomes" id="UP001652504">
    <property type="component" value="Unassembled WGS sequence"/>
</dbReference>
<evidence type="ECO:0000313" key="2">
    <source>
        <dbReference type="EMBL" id="MCV2884384.1"/>
    </source>
</evidence>
<evidence type="ECO:0000256" key="1">
    <source>
        <dbReference type="SAM" id="SignalP"/>
    </source>
</evidence>
<name>A0ABT3A6R8_9ALTE</name>
<dbReference type="EMBL" id="JAOWKX010000003">
    <property type="protein sequence ID" value="MCV2884384.1"/>
    <property type="molecule type" value="Genomic_DNA"/>
</dbReference>
<organism evidence="2 3">
    <name type="scientific">Fluctibacter corallii</name>
    <dbReference type="NCBI Taxonomy" id="2984329"/>
    <lineage>
        <taxon>Bacteria</taxon>
        <taxon>Pseudomonadati</taxon>
        <taxon>Pseudomonadota</taxon>
        <taxon>Gammaproteobacteria</taxon>
        <taxon>Alteromonadales</taxon>
        <taxon>Alteromonadaceae</taxon>
        <taxon>Fluctibacter</taxon>
    </lineage>
</organism>
<sequence>MKKMKLVIFSVAAISLLGFTSQAYSGAFFDECVASDGTIYKCPLILF</sequence>
<proteinExistence type="predicted"/>
<reference evidence="2 3" key="1">
    <citation type="submission" date="2022-10" db="EMBL/GenBank/DDBJ databases">
        <title>Aestuariibacter sp. AA17 isolated from Montipora capitata coral fragment.</title>
        <authorList>
            <person name="Emsley S.A."/>
            <person name="Pfannmuller K.M."/>
            <person name="Loughran R.M."/>
            <person name="Shlafstein M."/>
            <person name="Papke E."/>
            <person name="Saw J.H."/>
            <person name="Ushijima B."/>
            <person name="Videau P."/>
        </authorList>
    </citation>
    <scope>NUCLEOTIDE SEQUENCE [LARGE SCALE GENOMIC DNA]</scope>
    <source>
        <strain evidence="2 3">AA17</strain>
    </source>
</reference>